<evidence type="ECO:0008006" key="4">
    <source>
        <dbReference type="Google" id="ProtNLM"/>
    </source>
</evidence>
<feature type="transmembrane region" description="Helical" evidence="1">
    <location>
        <begin position="56"/>
        <end position="74"/>
    </location>
</feature>
<organism evidence="2 3">
    <name type="scientific">Aquimarina spongiae</name>
    <dbReference type="NCBI Taxonomy" id="570521"/>
    <lineage>
        <taxon>Bacteria</taxon>
        <taxon>Pseudomonadati</taxon>
        <taxon>Bacteroidota</taxon>
        <taxon>Flavobacteriia</taxon>
        <taxon>Flavobacteriales</taxon>
        <taxon>Flavobacteriaceae</taxon>
        <taxon>Aquimarina</taxon>
    </lineage>
</organism>
<feature type="transmembrane region" description="Helical" evidence="1">
    <location>
        <begin position="140"/>
        <end position="164"/>
    </location>
</feature>
<evidence type="ECO:0000313" key="3">
    <source>
        <dbReference type="Proteomes" id="UP000184432"/>
    </source>
</evidence>
<dbReference type="AlphaFoldDB" id="A0A1M6G341"/>
<feature type="transmembrane region" description="Helical" evidence="1">
    <location>
        <begin position="116"/>
        <end position="134"/>
    </location>
</feature>
<protein>
    <recommendedName>
        <fullName evidence="4">YhhN-like protein</fullName>
    </recommendedName>
</protein>
<feature type="transmembrane region" description="Helical" evidence="1">
    <location>
        <begin position="26"/>
        <end position="44"/>
    </location>
</feature>
<sequence>MIISLLVIIATDTFTYMDFEGYFERITSLITVFYSFCVLALRGYLSEEEVNPAKLISVPVIISAILISYLIYTITEMVFPKIEDSIVFVVMIVISLVTFFLICFFIYVADRFEKSIFLFVAGCCTMFVDALLAVNELYYYTTVFTVLINFAEILGLYFFIRFFIQAKPKDMQSLTKEYF</sequence>
<dbReference type="Proteomes" id="UP000184432">
    <property type="component" value="Unassembled WGS sequence"/>
</dbReference>
<dbReference type="STRING" id="570521.SAMN04488508_10544"/>
<reference evidence="3" key="1">
    <citation type="submission" date="2016-11" db="EMBL/GenBank/DDBJ databases">
        <authorList>
            <person name="Varghese N."/>
            <person name="Submissions S."/>
        </authorList>
    </citation>
    <scope>NUCLEOTIDE SEQUENCE [LARGE SCALE GENOMIC DNA]</scope>
    <source>
        <strain evidence="3">DSM 22623</strain>
    </source>
</reference>
<accession>A0A1M6G341</accession>
<keyword evidence="1" id="KW-1133">Transmembrane helix</keyword>
<keyword evidence="3" id="KW-1185">Reference proteome</keyword>
<feature type="transmembrane region" description="Helical" evidence="1">
    <location>
        <begin position="86"/>
        <end position="109"/>
    </location>
</feature>
<name>A0A1M6G341_9FLAO</name>
<proteinExistence type="predicted"/>
<evidence type="ECO:0000256" key="1">
    <source>
        <dbReference type="SAM" id="Phobius"/>
    </source>
</evidence>
<keyword evidence="1" id="KW-0472">Membrane</keyword>
<dbReference type="EMBL" id="FQYP01000005">
    <property type="protein sequence ID" value="SHJ04339.1"/>
    <property type="molecule type" value="Genomic_DNA"/>
</dbReference>
<keyword evidence="1" id="KW-0812">Transmembrane</keyword>
<evidence type="ECO:0000313" key="2">
    <source>
        <dbReference type="EMBL" id="SHJ04339.1"/>
    </source>
</evidence>
<gene>
    <name evidence="2" type="ORF">SAMN04488508_10544</name>
</gene>